<dbReference type="Proteomes" id="UP000324800">
    <property type="component" value="Unassembled WGS sequence"/>
</dbReference>
<evidence type="ECO:0000256" key="1">
    <source>
        <dbReference type="SAM" id="MobiDB-lite"/>
    </source>
</evidence>
<proteinExistence type="predicted"/>
<sequence>PCICQKSEDEIFEPLWDRELRNGKMGTGLVVAREETSPLIKANGIQFINCDGIIQRIYMIRLHLSESERKHVESEERLRISESEKGEEERKWIQTELGKRNAEDKAGIAEQRMKDSEEQIVLIESRKKDEEQKRNQIQRKIKRLEIEYEYECFEAEIS</sequence>
<gene>
    <name evidence="2" type="ORF">EZS28_049311</name>
</gene>
<reference evidence="2 3" key="1">
    <citation type="submission" date="2019-03" db="EMBL/GenBank/DDBJ databases">
        <title>Single cell metagenomics reveals metabolic interactions within the superorganism composed of flagellate Streblomastix strix and complex community of Bacteroidetes bacteria on its surface.</title>
        <authorList>
            <person name="Treitli S.C."/>
            <person name="Kolisko M."/>
            <person name="Husnik F."/>
            <person name="Keeling P."/>
            <person name="Hampl V."/>
        </authorList>
    </citation>
    <scope>NUCLEOTIDE SEQUENCE [LARGE SCALE GENOMIC DNA]</scope>
    <source>
        <strain evidence="2">ST1C</strain>
    </source>
</reference>
<feature type="region of interest" description="Disordered" evidence="1">
    <location>
        <begin position="73"/>
        <end position="92"/>
    </location>
</feature>
<organism evidence="2 3">
    <name type="scientific">Streblomastix strix</name>
    <dbReference type="NCBI Taxonomy" id="222440"/>
    <lineage>
        <taxon>Eukaryota</taxon>
        <taxon>Metamonada</taxon>
        <taxon>Preaxostyla</taxon>
        <taxon>Oxymonadida</taxon>
        <taxon>Streblomastigidae</taxon>
        <taxon>Streblomastix</taxon>
    </lineage>
</organism>
<evidence type="ECO:0000313" key="2">
    <source>
        <dbReference type="EMBL" id="KAA6355162.1"/>
    </source>
</evidence>
<protein>
    <submittedName>
        <fullName evidence="2">Uncharacterized protein</fullName>
    </submittedName>
</protein>
<name>A0A5J4TB64_9EUKA</name>
<dbReference type="SUPFAM" id="SSF57997">
    <property type="entry name" value="Tropomyosin"/>
    <property type="match status" value="1"/>
</dbReference>
<feature type="non-terminal residue" evidence="2">
    <location>
        <position position="1"/>
    </location>
</feature>
<evidence type="ECO:0000313" key="3">
    <source>
        <dbReference type="Proteomes" id="UP000324800"/>
    </source>
</evidence>
<dbReference type="EMBL" id="SNRW01035062">
    <property type="protein sequence ID" value="KAA6355162.1"/>
    <property type="molecule type" value="Genomic_DNA"/>
</dbReference>
<dbReference type="AlphaFoldDB" id="A0A5J4TB64"/>
<comment type="caution">
    <text evidence="2">The sequence shown here is derived from an EMBL/GenBank/DDBJ whole genome shotgun (WGS) entry which is preliminary data.</text>
</comment>
<accession>A0A5J4TB64</accession>